<reference evidence="2" key="1">
    <citation type="submission" date="2020-05" db="EMBL/GenBank/DDBJ databases">
        <title>WGS assembly of Panicum virgatum.</title>
        <authorList>
            <person name="Lovell J.T."/>
            <person name="Jenkins J."/>
            <person name="Shu S."/>
            <person name="Juenger T.E."/>
            <person name="Schmutz J."/>
        </authorList>
    </citation>
    <scope>NUCLEOTIDE SEQUENCE</scope>
    <source>
        <strain evidence="2">AP13</strain>
    </source>
</reference>
<feature type="compositionally biased region" description="Basic and acidic residues" evidence="1">
    <location>
        <begin position="323"/>
        <end position="333"/>
    </location>
</feature>
<accession>A0A8T0X2H1</accession>
<proteinExistence type="predicted"/>
<evidence type="ECO:0000256" key="1">
    <source>
        <dbReference type="SAM" id="MobiDB-lite"/>
    </source>
</evidence>
<feature type="region of interest" description="Disordered" evidence="1">
    <location>
        <begin position="308"/>
        <end position="375"/>
    </location>
</feature>
<gene>
    <name evidence="2" type="ORF">PVAP13_1NG299619</name>
</gene>
<dbReference type="Proteomes" id="UP000823388">
    <property type="component" value="Chromosome 1N"/>
</dbReference>
<evidence type="ECO:0000313" key="2">
    <source>
        <dbReference type="EMBL" id="KAG2651493.1"/>
    </source>
</evidence>
<feature type="compositionally biased region" description="Low complexity" evidence="1">
    <location>
        <begin position="21"/>
        <end position="35"/>
    </location>
</feature>
<feature type="region of interest" description="Disordered" evidence="1">
    <location>
        <begin position="1"/>
        <end position="191"/>
    </location>
</feature>
<feature type="compositionally biased region" description="Basic and acidic residues" evidence="1">
    <location>
        <begin position="255"/>
        <end position="275"/>
    </location>
</feature>
<feature type="compositionally biased region" description="Basic and acidic residues" evidence="1">
    <location>
        <begin position="233"/>
        <end position="248"/>
    </location>
</feature>
<feature type="compositionally biased region" description="Pro residues" evidence="1">
    <location>
        <begin position="145"/>
        <end position="154"/>
    </location>
</feature>
<organism evidence="2 3">
    <name type="scientific">Panicum virgatum</name>
    <name type="common">Blackwell switchgrass</name>
    <dbReference type="NCBI Taxonomy" id="38727"/>
    <lineage>
        <taxon>Eukaryota</taxon>
        <taxon>Viridiplantae</taxon>
        <taxon>Streptophyta</taxon>
        <taxon>Embryophyta</taxon>
        <taxon>Tracheophyta</taxon>
        <taxon>Spermatophyta</taxon>
        <taxon>Magnoliopsida</taxon>
        <taxon>Liliopsida</taxon>
        <taxon>Poales</taxon>
        <taxon>Poaceae</taxon>
        <taxon>PACMAD clade</taxon>
        <taxon>Panicoideae</taxon>
        <taxon>Panicodae</taxon>
        <taxon>Paniceae</taxon>
        <taxon>Panicinae</taxon>
        <taxon>Panicum</taxon>
        <taxon>Panicum sect. Hiantes</taxon>
    </lineage>
</organism>
<feature type="compositionally biased region" description="Low complexity" evidence="1">
    <location>
        <begin position="155"/>
        <end position="168"/>
    </location>
</feature>
<keyword evidence="3" id="KW-1185">Reference proteome</keyword>
<name>A0A8T0X2H1_PANVG</name>
<feature type="region of interest" description="Disordered" evidence="1">
    <location>
        <begin position="205"/>
        <end position="288"/>
    </location>
</feature>
<comment type="caution">
    <text evidence="2">The sequence shown here is derived from an EMBL/GenBank/DDBJ whole genome shotgun (WGS) entry which is preliminary data.</text>
</comment>
<sequence>MAEPVKETIAPPPPPREAETMDGGPAAAAAAETADLVPRTSEPAALAVVAPGEETTTTTPPPPPQEAEPTDGVASALDPALPTAEPARRAPPQEKPDAAAGQPQPPTPTKAEEVAALPPPSERPSQERVAAAVEAEKQVKQQPATPVPAPPQQQQPPQEQEGGAPEQASSVQEEEKNAAPARAQEGQEELARRRWRWLRAAVNLLFLRPKRKDKDSAAAKPPAPGGKPAVSGLEDKKTTPADKLHGEDSAGGVLDKPEVKQKDEGEGSKAQHDQTEAAPAGETKRLPLVKRLQKAGKRLLGILSWYKGHRSSGVGGEPATAPPREEAEGDRIKPAAGAAPPPVEEEEGKGDGIKPATSPDKGAGVDTKPVAADGK</sequence>
<feature type="compositionally biased region" description="Basic and acidic residues" evidence="1">
    <location>
        <begin position="86"/>
        <end position="97"/>
    </location>
</feature>
<dbReference type="EMBL" id="CM029038">
    <property type="protein sequence ID" value="KAG2651493.1"/>
    <property type="molecule type" value="Genomic_DNA"/>
</dbReference>
<dbReference type="AlphaFoldDB" id="A0A8T0X2H1"/>
<protein>
    <submittedName>
        <fullName evidence="2">Uncharacterized protein</fullName>
    </submittedName>
</protein>
<evidence type="ECO:0000313" key="3">
    <source>
        <dbReference type="Proteomes" id="UP000823388"/>
    </source>
</evidence>